<dbReference type="InterPro" id="IPR011992">
    <property type="entry name" value="EF-hand-dom_pair"/>
</dbReference>
<protein>
    <recommendedName>
        <fullName evidence="2">EF-hand domain-containing protein</fullName>
    </recommendedName>
</protein>
<evidence type="ECO:0000313" key="3">
    <source>
        <dbReference type="EMBL" id="KRX10230.1"/>
    </source>
</evidence>
<keyword evidence="1" id="KW-0106">Calcium</keyword>
<keyword evidence="4" id="KW-1185">Reference proteome</keyword>
<dbReference type="PROSITE" id="PS00018">
    <property type="entry name" value="EF_HAND_1"/>
    <property type="match status" value="1"/>
</dbReference>
<dbReference type="OrthoDB" id="26525at2759"/>
<comment type="caution">
    <text evidence="3">The sequence shown here is derived from an EMBL/GenBank/DDBJ whole genome shotgun (WGS) entry which is preliminary data.</text>
</comment>
<dbReference type="PROSITE" id="PS50222">
    <property type="entry name" value="EF_HAND_2"/>
    <property type="match status" value="1"/>
</dbReference>
<evidence type="ECO:0000256" key="1">
    <source>
        <dbReference type="ARBA" id="ARBA00022837"/>
    </source>
</evidence>
<dbReference type="PROSITE" id="PS00303">
    <property type="entry name" value="S100_CABP"/>
    <property type="match status" value="1"/>
</dbReference>
<dbReference type="EMBL" id="LDAU01000034">
    <property type="protein sequence ID" value="KRX10230.1"/>
    <property type="molecule type" value="Genomic_DNA"/>
</dbReference>
<dbReference type="AlphaFoldDB" id="A0A0V0R6U3"/>
<reference evidence="3 4" key="1">
    <citation type="journal article" date="2015" name="Sci. Rep.">
        <title>Genome of the facultative scuticociliatosis pathogen Pseudocohnilembus persalinus provides insight into its virulence through horizontal gene transfer.</title>
        <authorList>
            <person name="Xiong J."/>
            <person name="Wang G."/>
            <person name="Cheng J."/>
            <person name="Tian M."/>
            <person name="Pan X."/>
            <person name="Warren A."/>
            <person name="Jiang C."/>
            <person name="Yuan D."/>
            <person name="Miao W."/>
        </authorList>
    </citation>
    <scope>NUCLEOTIDE SEQUENCE [LARGE SCALE GENOMIC DNA]</scope>
    <source>
        <strain evidence="3">36N120E</strain>
    </source>
</reference>
<dbReference type="InterPro" id="IPR018247">
    <property type="entry name" value="EF_Hand_1_Ca_BS"/>
</dbReference>
<name>A0A0V0R6U3_PSEPJ</name>
<proteinExistence type="predicted"/>
<accession>A0A0V0R6U3</accession>
<evidence type="ECO:0000313" key="4">
    <source>
        <dbReference type="Proteomes" id="UP000054937"/>
    </source>
</evidence>
<evidence type="ECO:0000259" key="2">
    <source>
        <dbReference type="PROSITE" id="PS50222"/>
    </source>
</evidence>
<organism evidence="3 4">
    <name type="scientific">Pseudocohnilembus persalinus</name>
    <name type="common">Ciliate</name>
    <dbReference type="NCBI Taxonomy" id="266149"/>
    <lineage>
        <taxon>Eukaryota</taxon>
        <taxon>Sar</taxon>
        <taxon>Alveolata</taxon>
        <taxon>Ciliophora</taxon>
        <taxon>Intramacronucleata</taxon>
        <taxon>Oligohymenophorea</taxon>
        <taxon>Scuticociliatia</taxon>
        <taxon>Philasterida</taxon>
        <taxon>Pseudocohnilembidae</taxon>
        <taxon>Pseudocohnilembus</taxon>
    </lineage>
</organism>
<dbReference type="Gene3D" id="1.10.238.10">
    <property type="entry name" value="EF-hand"/>
    <property type="match status" value="1"/>
</dbReference>
<dbReference type="Proteomes" id="UP000054937">
    <property type="component" value="Unassembled WGS sequence"/>
</dbReference>
<dbReference type="SUPFAM" id="SSF47473">
    <property type="entry name" value="EF-hand"/>
    <property type="match status" value="1"/>
</dbReference>
<feature type="domain" description="EF-hand" evidence="2">
    <location>
        <begin position="146"/>
        <end position="181"/>
    </location>
</feature>
<dbReference type="GO" id="GO:0005509">
    <property type="term" value="F:calcium ion binding"/>
    <property type="evidence" value="ECO:0007669"/>
    <property type="project" value="InterPro"/>
</dbReference>
<gene>
    <name evidence="3" type="ORF">PPERSA_07315</name>
</gene>
<sequence length="250" mass="29520">MSRYRKLTESNNNYMNNTKQDYGLHIQEVSRLKQKFSKYEKQGVITEQDLRIILYELLNLQENNEKKAFEEKIVQQQLLAQQKNDKFQLVDLITGYKEGKLLKELLEEEETNAEYIDAFVALGGNPDMSGEVEKDKIISVLQDEFELKLNLKEFIEKLDQNGDNQLSFIEFVQLFESSFLDDTVSKQSFATYLTRKSQKLLVKSTLKPGFVEYRDKEFEKLILRDGKDKTVNKEFQIKDRDFEKWYAMNG</sequence>
<dbReference type="InterPro" id="IPR001751">
    <property type="entry name" value="S100/CaBP7/8-like_CS"/>
</dbReference>
<dbReference type="InParanoid" id="A0A0V0R6U3"/>
<dbReference type="InterPro" id="IPR002048">
    <property type="entry name" value="EF_hand_dom"/>
</dbReference>